<dbReference type="InterPro" id="IPR002068">
    <property type="entry name" value="A-crystallin/Hsp20_dom"/>
</dbReference>
<dbReference type="EMBL" id="KN846954">
    <property type="protein sequence ID" value="KIV77173.1"/>
    <property type="molecule type" value="Genomic_DNA"/>
</dbReference>
<evidence type="ECO:0000313" key="5">
    <source>
        <dbReference type="EMBL" id="KIV77173.1"/>
    </source>
</evidence>
<dbReference type="AlphaFoldDB" id="A0A0D1YQB0"/>
<protein>
    <recommendedName>
        <fullName evidence="4">SHSP domain-containing protein</fullName>
    </recommendedName>
</protein>
<feature type="region of interest" description="Disordered" evidence="3">
    <location>
        <begin position="86"/>
        <end position="107"/>
    </location>
</feature>
<dbReference type="HOGENOM" id="CLU_046737_1_4_1"/>
<dbReference type="SUPFAM" id="SSF49764">
    <property type="entry name" value="HSP20-like chaperones"/>
    <property type="match status" value="1"/>
</dbReference>
<sequence>MAYAYYYDLPPPLVDNPHERHHQHQNLVQYLSHRRTRPEDHPNQPDVDFRDAIKEYLIEVEVPGIKKPDEVTVAWTGHRSLLLTGNTKRPDYGTAENAEVEEDKEKPEAGGVHLLVGERRVGPWRRYVNFPTDVENVNVTLEAGVLKIRAPKKGFKDIADAKVDVKHADDHAEHKHATFPIVRAFGGL</sequence>
<reference evidence="5 6" key="1">
    <citation type="submission" date="2015-01" db="EMBL/GenBank/DDBJ databases">
        <title>The Genome Sequence of Exophiala sideris CBS121828.</title>
        <authorList>
            <consortium name="The Broad Institute Genomics Platform"/>
            <person name="Cuomo C."/>
            <person name="de Hoog S."/>
            <person name="Gorbushina A."/>
            <person name="Stielow B."/>
            <person name="Teixiera M."/>
            <person name="Abouelleil A."/>
            <person name="Chapman S.B."/>
            <person name="Priest M."/>
            <person name="Young S.K."/>
            <person name="Wortman J."/>
            <person name="Nusbaum C."/>
            <person name="Birren B."/>
        </authorList>
    </citation>
    <scope>NUCLEOTIDE SEQUENCE [LARGE SCALE GENOMIC DNA]</scope>
    <source>
        <strain evidence="5 6">CBS 121828</strain>
    </source>
</reference>
<organism evidence="5 6">
    <name type="scientific">Exophiala sideris</name>
    <dbReference type="NCBI Taxonomy" id="1016849"/>
    <lineage>
        <taxon>Eukaryota</taxon>
        <taxon>Fungi</taxon>
        <taxon>Dikarya</taxon>
        <taxon>Ascomycota</taxon>
        <taxon>Pezizomycotina</taxon>
        <taxon>Eurotiomycetes</taxon>
        <taxon>Chaetothyriomycetidae</taxon>
        <taxon>Chaetothyriales</taxon>
        <taxon>Herpotrichiellaceae</taxon>
        <taxon>Exophiala</taxon>
    </lineage>
</organism>
<dbReference type="PROSITE" id="PS01031">
    <property type="entry name" value="SHSP"/>
    <property type="match status" value="1"/>
</dbReference>
<accession>A0A0D1YQB0</accession>
<dbReference type="InterPro" id="IPR008978">
    <property type="entry name" value="HSP20-like_chaperone"/>
</dbReference>
<dbReference type="STRING" id="1016849.A0A0D1YQB0"/>
<evidence type="ECO:0000256" key="2">
    <source>
        <dbReference type="RuleBase" id="RU003616"/>
    </source>
</evidence>
<feature type="domain" description="SHSP" evidence="4">
    <location>
        <begin position="38"/>
        <end position="168"/>
    </location>
</feature>
<evidence type="ECO:0000313" key="6">
    <source>
        <dbReference type="Proteomes" id="UP000053599"/>
    </source>
</evidence>
<name>A0A0D1YQB0_9EURO</name>
<evidence type="ECO:0000256" key="1">
    <source>
        <dbReference type="PROSITE-ProRule" id="PRU00285"/>
    </source>
</evidence>
<evidence type="ECO:0000256" key="3">
    <source>
        <dbReference type="SAM" id="MobiDB-lite"/>
    </source>
</evidence>
<dbReference type="OrthoDB" id="1431247at2759"/>
<dbReference type="CDD" id="cd06464">
    <property type="entry name" value="ACD_sHsps-like"/>
    <property type="match status" value="1"/>
</dbReference>
<evidence type="ECO:0000259" key="4">
    <source>
        <dbReference type="PROSITE" id="PS01031"/>
    </source>
</evidence>
<dbReference type="Pfam" id="PF00011">
    <property type="entry name" value="HSP20"/>
    <property type="match status" value="1"/>
</dbReference>
<dbReference type="Gene3D" id="2.60.40.790">
    <property type="match status" value="1"/>
</dbReference>
<comment type="similarity">
    <text evidence="1 2">Belongs to the small heat shock protein (HSP20) family.</text>
</comment>
<gene>
    <name evidence="5" type="ORF">PV11_08996</name>
</gene>
<dbReference type="Proteomes" id="UP000053599">
    <property type="component" value="Unassembled WGS sequence"/>
</dbReference>
<proteinExistence type="inferred from homology"/>